<sequence>MDHSDLQLNQSSKMSSAAAESTTVSEVRNNRAGITFEFPKIPCTKFNVIGNSKMRAKRERRQREPKEAVWRVPRLIQTTLAAGVHGESHPDTTNREAKDGMSVKRGRPFWKQDDLNSQDKASLYAARSEDSFKGFEGTHNPKMVSLMDDRFKTEKRYIARFYRQRSSALLSPILKKCPSRTFSISLPSVVQEYDLTDATKVGRTGRAEEKRQSTIQLEKYHTRECLYCDVAGQKYCSECRRKHRHIKMRESSHERVKFPKLPSCQVQIKDREAPSTDEVSGSVDQFDERFHRYRNKDRRTSSFFDEPPAHFKGNTKGKGRKTKVKHTILPRIYLPAITNDSDNRHL</sequence>
<dbReference type="AlphaFoldDB" id="A0A7M7NZM8"/>
<evidence type="ECO:0000313" key="3">
    <source>
        <dbReference type="Proteomes" id="UP000007110"/>
    </source>
</evidence>
<dbReference type="Proteomes" id="UP000007110">
    <property type="component" value="Unassembled WGS sequence"/>
</dbReference>
<evidence type="ECO:0000313" key="2">
    <source>
        <dbReference type="EnsemblMetazoa" id="XP_030843893"/>
    </source>
</evidence>
<name>A0A7M7NZM8_STRPU</name>
<reference evidence="3" key="1">
    <citation type="submission" date="2015-02" db="EMBL/GenBank/DDBJ databases">
        <title>Genome sequencing for Strongylocentrotus purpuratus.</title>
        <authorList>
            <person name="Murali S."/>
            <person name="Liu Y."/>
            <person name="Vee V."/>
            <person name="English A."/>
            <person name="Wang M."/>
            <person name="Skinner E."/>
            <person name="Han Y."/>
            <person name="Muzny D.M."/>
            <person name="Worley K.C."/>
            <person name="Gibbs R.A."/>
        </authorList>
    </citation>
    <scope>NUCLEOTIDE SEQUENCE</scope>
</reference>
<dbReference type="RefSeq" id="XP_030843893.1">
    <property type="nucleotide sequence ID" value="XM_030988033.1"/>
</dbReference>
<feature type="compositionally biased region" description="Low complexity" evidence="1">
    <location>
        <begin position="15"/>
        <end position="25"/>
    </location>
</feature>
<feature type="region of interest" description="Disordered" evidence="1">
    <location>
        <begin position="1"/>
        <end position="25"/>
    </location>
</feature>
<dbReference type="OrthoDB" id="10378159at2759"/>
<organism evidence="2 3">
    <name type="scientific">Strongylocentrotus purpuratus</name>
    <name type="common">Purple sea urchin</name>
    <dbReference type="NCBI Taxonomy" id="7668"/>
    <lineage>
        <taxon>Eukaryota</taxon>
        <taxon>Metazoa</taxon>
        <taxon>Echinodermata</taxon>
        <taxon>Eleutherozoa</taxon>
        <taxon>Echinozoa</taxon>
        <taxon>Echinoidea</taxon>
        <taxon>Euechinoidea</taxon>
        <taxon>Echinacea</taxon>
        <taxon>Camarodonta</taxon>
        <taxon>Echinidea</taxon>
        <taxon>Strongylocentrotidae</taxon>
        <taxon>Strongylocentrotus</taxon>
    </lineage>
</organism>
<dbReference type="OMA" id="CRRKHRH"/>
<reference evidence="2" key="2">
    <citation type="submission" date="2021-01" db="UniProtKB">
        <authorList>
            <consortium name="EnsemblMetazoa"/>
        </authorList>
    </citation>
    <scope>IDENTIFICATION</scope>
</reference>
<feature type="compositionally biased region" description="Basic residues" evidence="1">
    <location>
        <begin position="313"/>
        <end position="322"/>
    </location>
</feature>
<dbReference type="EnsemblMetazoa" id="XM_030988033">
    <property type="protein sequence ID" value="XP_030843893"/>
    <property type="gene ID" value="LOC100889751"/>
</dbReference>
<dbReference type="GeneID" id="100889751"/>
<proteinExistence type="predicted"/>
<evidence type="ECO:0000256" key="1">
    <source>
        <dbReference type="SAM" id="MobiDB-lite"/>
    </source>
</evidence>
<accession>A0A7M7NZM8</accession>
<dbReference type="InParanoid" id="A0A7M7NZM8"/>
<protein>
    <submittedName>
        <fullName evidence="2">Uncharacterized protein</fullName>
    </submittedName>
</protein>
<dbReference type="KEGG" id="spu:100889751"/>
<keyword evidence="3" id="KW-1185">Reference proteome</keyword>
<feature type="region of interest" description="Disordered" evidence="1">
    <location>
        <begin position="299"/>
        <end position="322"/>
    </location>
</feature>
<feature type="compositionally biased region" description="Polar residues" evidence="1">
    <location>
        <begin position="1"/>
        <end position="14"/>
    </location>
</feature>